<protein>
    <submittedName>
        <fullName evidence="1">Uncharacterized protein</fullName>
    </submittedName>
</protein>
<name>A0A2T0TU41_9SPHI</name>
<evidence type="ECO:0000313" key="1">
    <source>
        <dbReference type="EMBL" id="PRY49175.1"/>
    </source>
</evidence>
<gene>
    <name evidence="1" type="ORF">B0I27_11259</name>
</gene>
<accession>A0A2T0TU41</accession>
<dbReference type="Proteomes" id="UP000238034">
    <property type="component" value="Unassembled WGS sequence"/>
</dbReference>
<proteinExistence type="predicted"/>
<dbReference type="AlphaFoldDB" id="A0A2T0TU41"/>
<comment type="caution">
    <text evidence="1">The sequence shown here is derived from an EMBL/GenBank/DDBJ whole genome shotgun (WGS) entry which is preliminary data.</text>
</comment>
<dbReference type="EMBL" id="PVTH01000012">
    <property type="protein sequence ID" value="PRY49175.1"/>
    <property type="molecule type" value="Genomic_DNA"/>
</dbReference>
<sequence length="43" mass="4951">MLKEDDQAKTSKCKRKHELAIFLRGCNLIPEEQSKSVHLALQI</sequence>
<evidence type="ECO:0000313" key="2">
    <source>
        <dbReference type="Proteomes" id="UP000238034"/>
    </source>
</evidence>
<reference evidence="1 2" key="1">
    <citation type="submission" date="2018-03" db="EMBL/GenBank/DDBJ databases">
        <title>Genomic Encyclopedia of Type Strains, Phase III (KMG-III): the genomes of soil and plant-associated and newly described type strains.</title>
        <authorList>
            <person name="Whitman W."/>
        </authorList>
    </citation>
    <scope>NUCLEOTIDE SEQUENCE [LARGE SCALE GENOMIC DNA]</scope>
    <source>
        <strain evidence="1 2">CGMCC 1.9313</strain>
    </source>
</reference>
<keyword evidence="2" id="KW-1185">Reference proteome</keyword>
<organism evidence="1 2">
    <name type="scientific">Arcticibacter pallidicorallinus</name>
    <dbReference type="NCBI Taxonomy" id="1259464"/>
    <lineage>
        <taxon>Bacteria</taxon>
        <taxon>Pseudomonadati</taxon>
        <taxon>Bacteroidota</taxon>
        <taxon>Sphingobacteriia</taxon>
        <taxon>Sphingobacteriales</taxon>
        <taxon>Sphingobacteriaceae</taxon>
        <taxon>Arcticibacter</taxon>
    </lineage>
</organism>